<comment type="caution">
    <text evidence="1">The sequence shown here is derived from an EMBL/GenBank/DDBJ whole genome shotgun (WGS) entry which is preliminary data.</text>
</comment>
<dbReference type="AlphaFoldDB" id="A0AA88LBL9"/>
<protein>
    <submittedName>
        <fullName evidence="1">Uncharacterized protein</fullName>
    </submittedName>
</protein>
<evidence type="ECO:0000313" key="2">
    <source>
        <dbReference type="Proteomes" id="UP001187531"/>
    </source>
</evidence>
<reference evidence="1" key="1">
    <citation type="submission" date="2023-07" db="EMBL/GenBank/DDBJ databases">
        <title>Chromosome-level genome assembly of Artemia franciscana.</title>
        <authorList>
            <person name="Jo E."/>
        </authorList>
    </citation>
    <scope>NUCLEOTIDE SEQUENCE</scope>
    <source>
        <tissue evidence="1">Whole body</tissue>
    </source>
</reference>
<gene>
    <name evidence="1" type="ORF">QYM36_000015</name>
</gene>
<sequence length="144" mass="15495">MTKGLEKGLVRGHLLPQDPFAPPSGNLLHWNQEEIEILSMCGPQGFHVQTVMASENGFNGTGPVKTALATKDGLYMGTLNAAQPTGGPQQSMDMSDPNVKKLVYNLYRGLLGTYNDKANDVVASCPDAFVTEDQGIARQVESML</sequence>
<proteinExistence type="predicted"/>
<dbReference type="Proteomes" id="UP001187531">
    <property type="component" value="Unassembled WGS sequence"/>
</dbReference>
<evidence type="ECO:0000313" key="1">
    <source>
        <dbReference type="EMBL" id="KAK2725368.1"/>
    </source>
</evidence>
<organism evidence="1 2">
    <name type="scientific">Artemia franciscana</name>
    <name type="common">Brine shrimp</name>
    <name type="synonym">Artemia sanfranciscana</name>
    <dbReference type="NCBI Taxonomy" id="6661"/>
    <lineage>
        <taxon>Eukaryota</taxon>
        <taxon>Metazoa</taxon>
        <taxon>Ecdysozoa</taxon>
        <taxon>Arthropoda</taxon>
        <taxon>Crustacea</taxon>
        <taxon>Branchiopoda</taxon>
        <taxon>Anostraca</taxon>
        <taxon>Artemiidae</taxon>
        <taxon>Artemia</taxon>
    </lineage>
</organism>
<keyword evidence="2" id="KW-1185">Reference proteome</keyword>
<name>A0AA88LBL9_ARTSF</name>
<dbReference type="EMBL" id="JAVRJZ010000002">
    <property type="protein sequence ID" value="KAK2725368.1"/>
    <property type="molecule type" value="Genomic_DNA"/>
</dbReference>
<accession>A0AA88LBL9</accession>